<reference evidence="5" key="1">
    <citation type="submission" date="2024-07" db="EMBL/GenBank/DDBJ databases">
        <title>Genome Analysis of a Potential Novel Vibrio Species Secreting pH- and Thermo-stable Alginate Lyase and its Application in Producing Alginate Oligosaccharides.</title>
        <authorList>
            <person name="Huang H."/>
            <person name="Bao K."/>
        </authorList>
    </citation>
    <scope>NUCLEOTIDE SEQUENCE</scope>
    <source>
        <strain evidence="5">HB236076</strain>
    </source>
</reference>
<name>A0AB39HHM4_9VIBR</name>
<comment type="cofactor">
    <cofactor evidence="1">
        <name>Zn(2+)</name>
        <dbReference type="ChEBI" id="CHEBI:29105"/>
    </cofactor>
</comment>
<dbReference type="GO" id="GO:0043720">
    <property type="term" value="F:3-keto-5-aminohexanoate cleavage activity"/>
    <property type="evidence" value="ECO:0007669"/>
    <property type="project" value="InterPro"/>
</dbReference>
<dbReference type="EMBL" id="CP162601">
    <property type="protein sequence ID" value="XDK25621.1"/>
    <property type="molecule type" value="Genomic_DNA"/>
</dbReference>
<dbReference type="Gene3D" id="3.20.20.70">
    <property type="entry name" value="Aldolase class I"/>
    <property type="match status" value="1"/>
</dbReference>
<dbReference type="AlphaFoldDB" id="A0AB39HHM4"/>
<proteinExistence type="predicted"/>
<evidence type="ECO:0000256" key="2">
    <source>
        <dbReference type="ARBA" id="ARBA00022679"/>
    </source>
</evidence>
<dbReference type="KEGG" id="vih:AB0763_02950"/>
<evidence type="ECO:0000313" key="5">
    <source>
        <dbReference type="EMBL" id="XDK25621.1"/>
    </source>
</evidence>
<evidence type="ECO:0000256" key="3">
    <source>
        <dbReference type="ARBA" id="ARBA00022723"/>
    </source>
</evidence>
<sequence>MSTPTPHATRIIVAANGARHSKDHHPHLPITAQEMAIEAQQCVAAGASMIHLHARDANGVHSLAVEENREVYQMVKQAVGDQALVQLTTEAVGRYSPEQQMALVDTLQPEATSLALAELIPSPESEPLAAAFFQRLAKQNTLVQYILYTPEQVREYGALRQRGTILDSPHHLLIVLGRYQQHQQSHPQDLDAFMPLLSDIAVPWAVCAFGAQEQACLCYAASLGADVRVGFENNLFDEHGQLAASNASQVAALKRALAQRGIEVVTHPTWP</sequence>
<dbReference type="InterPro" id="IPR008567">
    <property type="entry name" value="BKACE"/>
</dbReference>
<organism evidence="5">
    <name type="scientific">Vibrio sp. HB236076</name>
    <dbReference type="NCBI Taxonomy" id="3232307"/>
    <lineage>
        <taxon>Bacteria</taxon>
        <taxon>Pseudomonadati</taxon>
        <taxon>Pseudomonadota</taxon>
        <taxon>Gammaproteobacteria</taxon>
        <taxon>Vibrionales</taxon>
        <taxon>Vibrionaceae</taxon>
        <taxon>Vibrio</taxon>
    </lineage>
</organism>
<accession>A0AB39HHM4</accession>
<keyword evidence="4" id="KW-0862">Zinc</keyword>
<gene>
    <name evidence="5" type="ORF">AB0763_02950</name>
</gene>
<dbReference type="GO" id="GO:0046872">
    <property type="term" value="F:metal ion binding"/>
    <property type="evidence" value="ECO:0007669"/>
    <property type="project" value="UniProtKB-KW"/>
</dbReference>
<dbReference type="Pfam" id="PF05853">
    <property type="entry name" value="BKACE"/>
    <property type="match status" value="1"/>
</dbReference>
<dbReference type="PANTHER" id="PTHR37418">
    <property type="entry name" value="3-KETO-5-AMINOHEXANOATE CLEAVAGE ENZYME-RELATED"/>
    <property type="match status" value="1"/>
</dbReference>
<evidence type="ECO:0000256" key="4">
    <source>
        <dbReference type="ARBA" id="ARBA00022833"/>
    </source>
</evidence>
<evidence type="ECO:0000256" key="1">
    <source>
        <dbReference type="ARBA" id="ARBA00001947"/>
    </source>
</evidence>
<dbReference type="PANTHER" id="PTHR37418:SF2">
    <property type="entry name" value="3-KETO-5-AMINOHEXANOATE CLEAVAGE ENZYME"/>
    <property type="match status" value="1"/>
</dbReference>
<dbReference type="InterPro" id="IPR013785">
    <property type="entry name" value="Aldolase_TIM"/>
</dbReference>
<keyword evidence="2" id="KW-0808">Transferase</keyword>
<keyword evidence="3" id="KW-0479">Metal-binding</keyword>
<dbReference type="RefSeq" id="WP_306101063.1">
    <property type="nucleotide sequence ID" value="NZ_CP162601.1"/>
</dbReference>
<protein>
    <submittedName>
        <fullName evidence="5">3-keto-5-aminohexanoate cleavage protein</fullName>
    </submittedName>
</protein>